<accession>A0ABT8WV39</accession>
<dbReference type="InterPro" id="IPR013762">
    <property type="entry name" value="Integrase-like_cat_sf"/>
</dbReference>
<dbReference type="InterPro" id="IPR011010">
    <property type="entry name" value="DNA_brk_join_enz"/>
</dbReference>
<keyword evidence="4" id="KW-1185">Reference proteome</keyword>
<evidence type="ECO:0000313" key="3">
    <source>
        <dbReference type="EMBL" id="MDO5977057.1"/>
    </source>
</evidence>
<dbReference type="SUPFAM" id="SSF56349">
    <property type="entry name" value="DNA breaking-rejoining enzymes"/>
    <property type="match status" value="1"/>
</dbReference>
<dbReference type="RefSeq" id="WP_303304388.1">
    <property type="nucleotide sequence ID" value="NZ_BAABDA010000003.1"/>
</dbReference>
<evidence type="ECO:0000313" key="4">
    <source>
        <dbReference type="Proteomes" id="UP001176806"/>
    </source>
</evidence>
<keyword evidence="1" id="KW-0233">DNA recombination</keyword>
<organism evidence="3 4">
    <name type="scientific">Flavivirga jejuensis</name>
    <dbReference type="NCBI Taxonomy" id="870487"/>
    <lineage>
        <taxon>Bacteria</taxon>
        <taxon>Pseudomonadati</taxon>
        <taxon>Bacteroidota</taxon>
        <taxon>Flavobacteriia</taxon>
        <taxon>Flavobacteriales</taxon>
        <taxon>Flavobacteriaceae</taxon>
        <taxon>Flavivirga</taxon>
    </lineage>
</organism>
<protein>
    <recommendedName>
        <fullName evidence="2">Tyr recombinase domain-containing protein</fullName>
    </recommendedName>
</protein>
<evidence type="ECO:0000256" key="1">
    <source>
        <dbReference type="ARBA" id="ARBA00023172"/>
    </source>
</evidence>
<sequence length="178" mass="20803">MDNDQFVKIVTLDLPKSSTLEVYRDIFLFLCYTGLSFCDAIDLKHSDIKNGIIALKRKKTKVQTKQFLAKQTLELIWKYKGVIPEDRILPKRSLDKMNLNLKLIAAKTEIDFSLSTYTARRYFRQSIFESGIRERLVIKSLMGHTSRNDIDSHYFNVSDAVLKDAKKILQKHFKKLLR</sequence>
<feature type="domain" description="Tyr recombinase" evidence="2">
    <location>
        <begin position="1"/>
        <end position="167"/>
    </location>
</feature>
<name>A0ABT8WV39_9FLAO</name>
<dbReference type="EMBL" id="JAUOEL010000011">
    <property type="protein sequence ID" value="MDO5977057.1"/>
    <property type="molecule type" value="Genomic_DNA"/>
</dbReference>
<comment type="caution">
    <text evidence="3">The sequence shown here is derived from an EMBL/GenBank/DDBJ whole genome shotgun (WGS) entry which is preliminary data.</text>
</comment>
<dbReference type="PROSITE" id="PS51898">
    <property type="entry name" value="TYR_RECOMBINASE"/>
    <property type="match status" value="1"/>
</dbReference>
<reference evidence="3" key="1">
    <citation type="submission" date="2023-07" db="EMBL/GenBank/DDBJ databases">
        <title>Two novel species in the genus Flavivirga.</title>
        <authorList>
            <person name="Kwon K."/>
        </authorList>
    </citation>
    <scope>NUCLEOTIDE SEQUENCE</scope>
    <source>
        <strain evidence="3">KACC 14158</strain>
    </source>
</reference>
<proteinExistence type="predicted"/>
<dbReference type="Pfam" id="PF00589">
    <property type="entry name" value="Phage_integrase"/>
    <property type="match status" value="1"/>
</dbReference>
<evidence type="ECO:0000259" key="2">
    <source>
        <dbReference type="PROSITE" id="PS51898"/>
    </source>
</evidence>
<dbReference type="Gene3D" id="1.10.443.10">
    <property type="entry name" value="Intergrase catalytic core"/>
    <property type="match status" value="1"/>
</dbReference>
<gene>
    <name evidence="3" type="ORF">Q4Q40_22905</name>
</gene>
<dbReference type="Proteomes" id="UP001176806">
    <property type="component" value="Unassembled WGS sequence"/>
</dbReference>
<dbReference type="InterPro" id="IPR002104">
    <property type="entry name" value="Integrase_catalytic"/>
</dbReference>